<comment type="similarity">
    <text evidence="2 9">Belongs to the Mediator complex subunit 5 family.</text>
</comment>
<proteinExistence type="inferred from homology"/>
<keyword evidence="7 9" id="KW-0539">Nucleus</keyword>
<evidence type="ECO:0000256" key="3">
    <source>
        <dbReference type="ARBA" id="ARBA00020628"/>
    </source>
</evidence>
<comment type="subunit">
    <text evidence="9">Component of the Mediator complex.</text>
</comment>
<keyword evidence="4 9" id="KW-0805">Transcription regulation</keyword>
<evidence type="ECO:0000256" key="8">
    <source>
        <dbReference type="ARBA" id="ARBA00031256"/>
    </source>
</evidence>
<dbReference type="GO" id="GO:0016592">
    <property type="term" value="C:mediator complex"/>
    <property type="evidence" value="ECO:0007669"/>
    <property type="project" value="InterPro"/>
</dbReference>
<feature type="compositionally biased region" description="Basic and acidic residues" evidence="10">
    <location>
        <begin position="107"/>
        <end position="117"/>
    </location>
</feature>
<evidence type="ECO:0000256" key="10">
    <source>
        <dbReference type="SAM" id="MobiDB-lite"/>
    </source>
</evidence>
<dbReference type="GO" id="GO:0003712">
    <property type="term" value="F:transcription coregulator activity"/>
    <property type="evidence" value="ECO:0007669"/>
    <property type="project" value="InterPro"/>
</dbReference>
<evidence type="ECO:0000256" key="1">
    <source>
        <dbReference type="ARBA" id="ARBA00004123"/>
    </source>
</evidence>
<gene>
    <name evidence="9" type="primary">MED5</name>
    <name evidence="11" type="ORF">D0Z07_5512</name>
</gene>
<comment type="function">
    <text evidence="9">Component of the Mediator complex, a coactivator involved in the regulated transcription of nearly all RNA polymerase II-dependent genes. Mediator functions as a bridge to convey information from gene-specific regulatory proteins to the basal RNA polymerase II transcription machinery. Mediator is recruited to promoters by direct interactions with regulatory proteins and serves as a scaffold for the assembly of a functional preinitiation complex with RNA polymerase II and the general transcription factors.</text>
</comment>
<protein>
    <recommendedName>
        <fullName evidence="3 9">Mediator of RNA polymerase II transcription subunit 5</fullName>
    </recommendedName>
    <alternativeName>
        <fullName evidence="8 9">Mediator complex subunit 5</fullName>
    </alternativeName>
</protein>
<accession>A0A9P6VHV6</accession>
<keyword evidence="6 9" id="KW-0804">Transcription</keyword>
<evidence type="ECO:0000256" key="4">
    <source>
        <dbReference type="ARBA" id="ARBA00023015"/>
    </source>
</evidence>
<evidence type="ECO:0000256" key="9">
    <source>
        <dbReference type="RuleBase" id="RU364142"/>
    </source>
</evidence>
<keyword evidence="5 9" id="KW-0010">Activator</keyword>
<dbReference type="Pfam" id="PF08689">
    <property type="entry name" value="Med5"/>
    <property type="match status" value="1"/>
</dbReference>
<dbReference type="PANTHER" id="PTHR35784">
    <property type="entry name" value="MEDIATOR OF RNA POLYMERASE II TRANSCRIPTION SUBUNIT 5"/>
    <property type="match status" value="1"/>
</dbReference>
<keyword evidence="12" id="KW-1185">Reference proteome</keyword>
<evidence type="ECO:0000313" key="11">
    <source>
        <dbReference type="EMBL" id="KAG0648230.1"/>
    </source>
</evidence>
<dbReference type="EMBL" id="VNKQ01000010">
    <property type="protein sequence ID" value="KAG0648230.1"/>
    <property type="molecule type" value="Genomic_DNA"/>
</dbReference>
<dbReference type="OrthoDB" id="5322661at2759"/>
<dbReference type="AlphaFoldDB" id="A0A9P6VHV6"/>
<feature type="region of interest" description="Disordered" evidence="10">
    <location>
        <begin position="94"/>
        <end position="117"/>
    </location>
</feature>
<sequence length="1037" mass="113830">MSAAHSWTKLLSHSLAIRLDVETFGSYVQQLATKHPLSSAQISDLFLRPTGFNDASLDPRIPRYVQTMLNLELVSVPSILKALQRYSTFGIQAEASHDDQNEDTNGSEEKEKDMMDGAKQKWKRWTHSYATDEMLFYRLAKYITSGSAPRNIQQAVDLISVCIQWMELVSTAVNSQHEILNLGAHGNAEEISATTMALGTLLVAVIENGYIIRALSKNNVPKGTGKQLSKTLANFVPSLLQSSPQSAARLELFRTQTMIEIEPVDKKEIEAKKEIDAILDEGMGLGIESIVVEDLPTVNSRANLYIYLNSLVGVSGARENPADYLQLVARPLIDDNAIFAYLHNRYQGDVQSTAVDLILASFDVLANASSRSERGQTTTILRSFLINKVPLFLTTLSASFFPPLTSEFCITEALSHVDTNIFPTLSSMFDESSNNNMFSDSVRQDFCFSCCLHGLLEESSIETLLGDIPMQSLPAGGRYVKEDLVQQCLSDPEKAEGLIDELEHMDGNVGAVSRAITEVIERLCSNRETMTLKSLCSLLARKPSSLDVMLLFGKPITILQPICDLLDNWHYDEDQGEYQPVYEEFGSILLLVLCFTHRYNLTPVDLGLRSSSSFISKLLNQGHLSRAMEPLTEQEQSHLDGWIRGLFDNESGGLGDELMSACPPQDFYLLVPTLFHHIVLACSTNNLTDDALKGGLEYLVDTFLLPSLIPGITWLSSHLWESRGDANAVLQILSTLITNPSSISNNTEASQMLNAILNIIAKNLEHSLRWLQRAEPQRQDVEPLSKALRGNLGFERQGASEHTELESWTSTAGGGLVVAIRHTIAVLVQWGLNPINSPPPHYTHRQVLVGLRMLGAKRALQAIIEEVKVQTDIGNGSISIDIAAALICAPDAASWEPGNKSTIDIMSEGTLQPLQRRMNLREALKMEADNAPKTHKTDVFQAETVIRLYRRVEEQLVVQQPVMLAHDDMGGMDAGAALDAALDGAMAGSGLGEVNLGDGMGGEHDLMSGLMSGGDSNLDADILGFGNENGMGDELVF</sequence>
<reference evidence="11" key="1">
    <citation type="submission" date="2019-07" db="EMBL/GenBank/DDBJ databases">
        <title>Hyphodiscus hymeniophilus genome sequencing and assembly.</title>
        <authorList>
            <person name="Kramer G."/>
            <person name="Nodwell J."/>
        </authorList>
    </citation>
    <scope>NUCLEOTIDE SEQUENCE</scope>
    <source>
        <strain evidence="11">ATCC 34498</strain>
    </source>
</reference>
<dbReference type="Proteomes" id="UP000785200">
    <property type="component" value="Unassembled WGS sequence"/>
</dbReference>
<evidence type="ECO:0000256" key="6">
    <source>
        <dbReference type="ARBA" id="ARBA00023163"/>
    </source>
</evidence>
<evidence type="ECO:0000256" key="7">
    <source>
        <dbReference type="ARBA" id="ARBA00023242"/>
    </source>
</evidence>
<dbReference type="PANTHER" id="PTHR35784:SF1">
    <property type="entry name" value="MEDIATOR OF RNA POLYMERASE II TRANSCRIPTION SUBUNIT 5"/>
    <property type="match status" value="1"/>
</dbReference>
<comment type="caution">
    <text evidence="11">The sequence shown here is derived from an EMBL/GenBank/DDBJ whole genome shotgun (WGS) entry which is preliminary data.</text>
</comment>
<dbReference type="GO" id="GO:0006357">
    <property type="term" value="P:regulation of transcription by RNA polymerase II"/>
    <property type="evidence" value="ECO:0007669"/>
    <property type="project" value="InterPro"/>
</dbReference>
<dbReference type="InterPro" id="IPR014801">
    <property type="entry name" value="Mediator_Med5_fun"/>
</dbReference>
<evidence type="ECO:0000256" key="2">
    <source>
        <dbReference type="ARBA" id="ARBA00008782"/>
    </source>
</evidence>
<comment type="subcellular location">
    <subcellularLocation>
        <location evidence="1 9">Nucleus</location>
    </subcellularLocation>
</comment>
<evidence type="ECO:0000256" key="5">
    <source>
        <dbReference type="ARBA" id="ARBA00023159"/>
    </source>
</evidence>
<name>A0A9P6VHV6_9HELO</name>
<evidence type="ECO:0000313" key="12">
    <source>
        <dbReference type="Proteomes" id="UP000785200"/>
    </source>
</evidence>
<organism evidence="11 12">
    <name type="scientific">Hyphodiscus hymeniophilus</name>
    <dbReference type="NCBI Taxonomy" id="353542"/>
    <lineage>
        <taxon>Eukaryota</taxon>
        <taxon>Fungi</taxon>
        <taxon>Dikarya</taxon>
        <taxon>Ascomycota</taxon>
        <taxon>Pezizomycotina</taxon>
        <taxon>Leotiomycetes</taxon>
        <taxon>Helotiales</taxon>
        <taxon>Hyphodiscaceae</taxon>
        <taxon>Hyphodiscus</taxon>
    </lineage>
</organism>